<proteinExistence type="predicted"/>
<evidence type="ECO:0000313" key="2">
    <source>
        <dbReference type="Proteomes" id="UP000030755"/>
    </source>
</evidence>
<reference evidence="1 2" key="1">
    <citation type="journal article" date="2013" name="Curr. Biol.">
        <title>Shared signatures of parasitism and phylogenomics unite Cryptomycota and microsporidia.</title>
        <authorList>
            <person name="James T.Y."/>
            <person name="Pelin A."/>
            <person name="Bonen L."/>
            <person name="Ahrendt S."/>
            <person name="Sain D."/>
            <person name="Corradi N."/>
            <person name="Stajich J.E."/>
        </authorList>
    </citation>
    <scope>NUCLEOTIDE SEQUENCE [LARGE SCALE GENOMIC DNA]</scope>
    <source>
        <strain evidence="1 2">CSF55</strain>
    </source>
</reference>
<evidence type="ECO:0000313" key="1">
    <source>
        <dbReference type="EMBL" id="EPZ36232.1"/>
    </source>
</evidence>
<dbReference type="EMBL" id="KE560617">
    <property type="protein sequence ID" value="EPZ36232.1"/>
    <property type="molecule type" value="Genomic_DNA"/>
</dbReference>
<keyword evidence="2" id="KW-1185">Reference proteome</keyword>
<protein>
    <submittedName>
        <fullName evidence="1">Uncharacterized protein</fullName>
    </submittedName>
</protein>
<sequence>MDVEGLFQVDLEIQNLLESTTTITKNIVDKNVDTSCIENSLRSLKKIQTDFHKIIDSIEEKPLLPLNNLLSAKKKKLKFYILL</sequence>
<dbReference type="AlphaFoldDB" id="A0A075B4K0"/>
<organism evidence="1 2">
    <name type="scientific">Rozella allomycis (strain CSF55)</name>
    <dbReference type="NCBI Taxonomy" id="988480"/>
    <lineage>
        <taxon>Eukaryota</taxon>
        <taxon>Fungi</taxon>
        <taxon>Fungi incertae sedis</taxon>
        <taxon>Cryptomycota</taxon>
        <taxon>Cryptomycota incertae sedis</taxon>
        <taxon>Rozella</taxon>
    </lineage>
</organism>
<accession>A0A075B4K0</accession>
<dbReference type="HOGENOM" id="CLU_2543870_0_0_1"/>
<gene>
    <name evidence="1" type="ORF">O9G_003857</name>
</gene>
<dbReference type="Proteomes" id="UP000030755">
    <property type="component" value="Unassembled WGS sequence"/>
</dbReference>
<name>A0A075B4K0_ROZAC</name>